<keyword evidence="3" id="KW-1185">Reference proteome</keyword>
<reference evidence="2" key="1">
    <citation type="submission" date="2009-09" db="EMBL/GenBank/DDBJ databases">
        <authorList>
            <person name="Weinstock G."/>
            <person name="Sodergren E."/>
            <person name="Clifton S."/>
            <person name="Fulton L."/>
            <person name="Fulton B."/>
            <person name="Courtney L."/>
            <person name="Fronick C."/>
            <person name="Harrison M."/>
            <person name="Strong C."/>
            <person name="Farmer C."/>
            <person name="Delahaunty K."/>
            <person name="Markovic C."/>
            <person name="Hall O."/>
            <person name="Minx P."/>
            <person name="Tomlinson C."/>
            <person name="Mitreva M."/>
            <person name="Nelson J."/>
            <person name="Hou S."/>
            <person name="Wollam A."/>
            <person name="Pepin K.H."/>
            <person name="Johnson M."/>
            <person name="Bhonagiri V."/>
            <person name="Nash W.E."/>
            <person name="Warren W."/>
            <person name="Chinwalla A."/>
            <person name="Mardis E.R."/>
            <person name="Wilson R.K."/>
        </authorList>
    </citation>
    <scope>NUCLEOTIDE SEQUENCE [LARGE SCALE GENOMIC DNA]</scope>
    <source>
        <strain evidence="2">ATCC 51259</strain>
    </source>
</reference>
<evidence type="ECO:0000313" key="2">
    <source>
        <dbReference type="EMBL" id="EEX70920.1"/>
    </source>
</evidence>
<name>C9LIV3_9BACT</name>
<evidence type="ECO:0000256" key="1">
    <source>
        <dbReference type="SAM" id="MobiDB-lite"/>
    </source>
</evidence>
<feature type="compositionally biased region" description="Basic residues" evidence="1">
    <location>
        <begin position="1"/>
        <end position="12"/>
    </location>
</feature>
<evidence type="ECO:0000313" key="3">
    <source>
        <dbReference type="Proteomes" id="UP000003460"/>
    </source>
</evidence>
<proteinExistence type="predicted"/>
<dbReference type="RefSeq" id="WP_006255936.1">
    <property type="nucleotide sequence ID" value="NZ_GG700643.1"/>
</dbReference>
<dbReference type="EMBL" id="ACIJ02000023">
    <property type="protein sequence ID" value="EEX70920.1"/>
    <property type="molecule type" value="Genomic_DNA"/>
</dbReference>
<dbReference type="GeneID" id="84577549"/>
<protein>
    <submittedName>
        <fullName evidence="2">Uncharacterized protein</fullName>
    </submittedName>
</protein>
<dbReference type="HOGENOM" id="CLU_3294575_0_0_10"/>
<accession>C9LIV3</accession>
<dbReference type="AlphaFoldDB" id="C9LIV3"/>
<comment type="caution">
    <text evidence="2">The sequence shown here is derived from an EMBL/GenBank/DDBJ whole genome shotgun (WGS) entry which is preliminary data.</text>
</comment>
<gene>
    <name evidence="2" type="ORF">GCWU000325_02164</name>
</gene>
<organism evidence="2 3">
    <name type="scientific">Alloprevotella tannerae ATCC 51259</name>
    <dbReference type="NCBI Taxonomy" id="626522"/>
    <lineage>
        <taxon>Bacteria</taxon>
        <taxon>Pseudomonadati</taxon>
        <taxon>Bacteroidota</taxon>
        <taxon>Bacteroidia</taxon>
        <taxon>Bacteroidales</taxon>
        <taxon>Prevotellaceae</taxon>
        <taxon>Alloprevotella</taxon>
    </lineage>
</organism>
<dbReference type="Proteomes" id="UP000003460">
    <property type="component" value="Unassembled WGS sequence"/>
</dbReference>
<dbReference type="STRING" id="626522.GCWU000325_02164"/>
<sequence>MHKSFARRRRGSLKADADEQGRCCVRERGRPTFDEQRKRI</sequence>
<feature type="region of interest" description="Disordered" evidence="1">
    <location>
        <begin position="1"/>
        <end position="21"/>
    </location>
</feature>